<gene>
    <name evidence="9" type="ORF">SDC9_74678</name>
</gene>
<dbReference type="EC" id="2.4.-.-" evidence="9"/>
<evidence type="ECO:0000256" key="1">
    <source>
        <dbReference type="ARBA" id="ARBA00004141"/>
    </source>
</evidence>
<reference evidence="9" key="1">
    <citation type="submission" date="2019-08" db="EMBL/GenBank/DDBJ databases">
        <authorList>
            <person name="Kucharzyk K."/>
            <person name="Murdoch R.W."/>
            <person name="Higgins S."/>
            <person name="Loffler F."/>
        </authorList>
    </citation>
    <scope>NUCLEOTIDE SEQUENCE</scope>
</reference>
<dbReference type="SUPFAM" id="SSF53448">
    <property type="entry name" value="Nucleotide-diphospho-sugar transferases"/>
    <property type="match status" value="1"/>
</dbReference>
<dbReference type="EMBL" id="VSSQ01005177">
    <property type="protein sequence ID" value="MPM28159.1"/>
    <property type="molecule type" value="Genomic_DNA"/>
</dbReference>
<keyword evidence="2 9" id="KW-0328">Glycosyltransferase</keyword>
<comment type="subcellular location">
    <subcellularLocation>
        <location evidence="1">Membrane</location>
        <topology evidence="1">Multi-pass membrane protein</topology>
    </subcellularLocation>
</comment>
<dbReference type="CDD" id="cd04187">
    <property type="entry name" value="DPM1_like_bac"/>
    <property type="match status" value="1"/>
</dbReference>
<evidence type="ECO:0000313" key="9">
    <source>
        <dbReference type="EMBL" id="MPM28159.1"/>
    </source>
</evidence>
<dbReference type="AlphaFoldDB" id="A0A644YIK0"/>
<sequence length="272" mass="30299">MVDFARNFGHQIAVTAGIDVAVGDAVIIMDSDLQDPPEVSLELIREWEQGWDVVYAQRRSRRDTVFKRLTAAAFYRILNSLSEIEIPKDTGDFRLIDAKVAHQLRQYREHDRFLRGMVAEIGFKQKPVLFDRHERHAGETGYPLKKMLRFAADGIMGFSSKPLQLISRVGWGMAALALLGIVYAIVRKLVFPEEVVSGWTFTIIAILFVGGVQTLMIGIIGSYVGRIYTQVKARPLYGVQATYGVPARTVAPTGYEDNAADTVRPAVPGDIT</sequence>
<dbReference type="InterPro" id="IPR050256">
    <property type="entry name" value="Glycosyltransferase_2"/>
</dbReference>
<evidence type="ECO:0000256" key="6">
    <source>
        <dbReference type="ARBA" id="ARBA00023136"/>
    </source>
</evidence>
<feature type="transmembrane region" description="Helical" evidence="7">
    <location>
        <begin position="198"/>
        <end position="224"/>
    </location>
</feature>
<accession>A0A644YIK0</accession>
<dbReference type="GO" id="GO:0016757">
    <property type="term" value="F:glycosyltransferase activity"/>
    <property type="evidence" value="ECO:0007669"/>
    <property type="project" value="UniProtKB-KW"/>
</dbReference>
<evidence type="ECO:0000256" key="4">
    <source>
        <dbReference type="ARBA" id="ARBA00022692"/>
    </source>
</evidence>
<dbReference type="Pfam" id="PF00535">
    <property type="entry name" value="Glycos_transf_2"/>
    <property type="match status" value="1"/>
</dbReference>
<name>A0A644YIK0_9ZZZZ</name>
<dbReference type="InterPro" id="IPR029044">
    <property type="entry name" value="Nucleotide-diphossugar_trans"/>
</dbReference>
<organism evidence="9">
    <name type="scientific">bioreactor metagenome</name>
    <dbReference type="NCBI Taxonomy" id="1076179"/>
    <lineage>
        <taxon>unclassified sequences</taxon>
        <taxon>metagenomes</taxon>
        <taxon>ecological metagenomes</taxon>
    </lineage>
</organism>
<feature type="transmembrane region" description="Helical" evidence="7">
    <location>
        <begin position="165"/>
        <end position="186"/>
    </location>
</feature>
<evidence type="ECO:0000256" key="3">
    <source>
        <dbReference type="ARBA" id="ARBA00022679"/>
    </source>
</evidence>
<dbReference type="InterPro" id="IPR001173">
    <property type="entry name" value="Glyco_trans_2-like"/>
</dbReference>
<evidence type="ECO:0000256" key="7">
    <source>
        <dbReference type="SAM" id="Phobius"/>
    </source>
</evidence>
<dbReference type="PANTHER" id="PTHR48090">
    <property type="entry name" value="UNDECAPRENYL-PHOSPHATE 4-DEOXY-4-FORMAMIDO-L-ARABINOSE TRANSFERASE-RELATED"/>
    <property type="match status" value="1"/>
</dbReference>
<evidence type="ECO:0000259" key="8">
    <source>
        <dbReference type="Pfam" id="PF00535"/>
    </source>
</evidence>
<proteinExistence type="predicted"/>
<evidence type="ECO:0000256" key="2">
    <source>
        <dbReference type="ARBA" id="ARBA00022676"/>
    </source>
</evidence>
<keyword evidence="6 7" id="KW-0472">Membrane</keyword>
<feature type="domain" description="Glycosyltransferase 2-like" evidence="8">
    <location>
        <begin position="4"/>
        <end position="102"/>
    </location>
</feature>
<keyword evidence="5 7" id="KW-1133">Transmembrane helix</keyword>
<comment type="caution">
    <text evidence="9">The sequence shown here is derived from an EMBL/GenBank/DDBJ whole genome shotgun (WGS) entry which is preliminary data.</text>
</comment>
<dbReference type="Gene3D" id="3.90.550.10">
    <property type="entry name" value="Spore Coat Polysaccharide Biosynthesis Protein SpsA, Chain A"/>
    <property type="match status" value="1"/>
</dbReference>
<keyword evidence="3 9" id="KW-0808">Transferase</keyword>
<evidence type="ECO:0000256" key="5">
    <source>
        <dbReference type="ARBA" id="ARBA00022989"/>
    </source>
</evidence>
<keyword evidence="4 7" id="KW-0812">Transmembrane</keyword>
<dbReference type="PANTHER" id="PTHR48090:SF1">
    <property type="entry name" value="PROPHAGE BACTOPRENOL GLUCOSYL TRANSFERASE HOMOLOG"/>
    <property type="match status" value="1"/>
</dbReference>
<protein>
    <submittedName>
        <fullName evidence="9">Putative glycosyltransferase</fullName>
        <ecNumber evidence="9">2.4.-.-</ecNumber>
    </submittedName>
</protein>
<dbReference type="GO" id="GO:0005886">
    <property type="term" value="C:plasma membrane"/>
    <property type="evidence" value="ECO:0007669"/>
    <property type="project" value="TreeGrafter"/>
</dbReference>